<proteinExistence type="predicted"/>
<dbReference type="Proteomes" id="UP000237000">
    <property type="component" value="Unassembled WGS sequence"/>
</dbReference>
<organism evidence="1 2">
    <name type="scientific">Trema orientale</name>
    <name type="common">Charcoal tree</name>
    <name type="synonym">Celtis orientalis</name>
    <dbReference type="NCBI Taxonomy" id="63057"/>
    <lineage>
        <taxon>Eukaryota</taxon>
        <taxon>Viridiplantae</taxon>
        <taxon>Streptophyta</taxon>
        <taxon>Embryophyta</taxon>
        <taxon>Tracheophyta</taxon>
        <taxon>Spermatophyta</taxon>
        <taxon>Magnoliopsida</taxon>
        <taxon>eudicotyledons</taxon>
        <taxon>Gunneridae</taxon>
        <taxon>Pentapetalae</taxon>
        <taxon>rosids</taxon>
        <taxon>fabids</taxon>
        <taxon>Rosales</taxon>
        <taxon>Cannabaceae</taxon>
        <taxon>Trema</taxon>
    </lineage>
</organism>
<dbReference type="EMBL" id="JXTC01000038">
    <property type="protein sequence ID" value="PON96540.1"/>
    <property type="molecule type" value="Genomic_DNA"/>
</dbReference>
<dbReference type="InParanoid" id="A0A2P5FFG3"/>
<evidence type="ECO:0000313" key="1">
    <source>
        <dbReference type="EMBL" id="PON96540.1"/>
    </source>
</evidence>
<dbReference type="AlphaFoldDB" id="A0A2P5FFG3"/>
<protein>
    <submittedName>
        <fullName evidence="1">Uncharacterized protein</fullName>
    </submittedName>
</protein>
<dbReference type="OrthoDB" id="618098at2759"/>
<accession>A0A2P5FFG3</accession>
<sequence>MNDRHMQLRDELKRTTTLTTIEHHKVARMIMQDNAMVSYFLSVPDNDKDEWVRVLLDGTI</sequence>
<name>A0A2P5FFG3_TREOI</name>
<gene>
    <name evidence="1" type="ORF">TorRG33x02_078130</name>
</gene>
<reference evidence="2" key="1">
    <citation type="submission" date="2016-06" db="EMBL/GenBank/DDBJ databases">
        <title>Parallel loss of symbiosis genes in relatives of nitrogen-fixing non-legume Parasponia.</title>
        <authorList>
            <person name="Van Velzen R."/>
            <person name="Holmer R."/>
            <person name="Bu F."/>
            <person name="Rutten L."/>
            <person name="Van Zeijl A."/>
            <person name="Liu W."/>
            <person name="Santuari L."/>
            <person name="Cao Q."/>
            <person name="Sharma T."/>
            <person name="Shen D."/>
            <person name="Roswanjaya Y."/>
            <person name="Wardhani T."/>
            <person name="Kalhor M.S."/>
            <person name="Jansen J."/>
            <person name="Van den Hoogen J."/>
            <person name="Gungor B."/>
            <person name="Hartog M."/>
            <person name="Hontelez J."/>
            <person name="Verver J."/>
            <person name="Yang W.-C."/>
            <person name="Schijlen E."/>
            <person name="Repin R."/>
            <person name="Schilthuizen M."/>
            <person name="Schranz E."/>
            <person name="Heidstra R."/>
            <person name="Miyata K."/>
            <person name="Fedorova E."/>
            <person name="Kohlen W."/>
            <person name="Bisseling T."/>
            <person name="Smit S."/>
            <person name="Geurts R."/>
        </authorList>
    </citation>
    <scope>NUCLEOTIDE SEQUENCE [LARGE SCALE GENOMIC DNA]</scope>
    <source>
        <strain evidence="2">cv. RG33-2</strain>
    </source>
</reference>
<comment type="caution">
    <text evidence="1">The sequence shown here is derived from an EMBL/GenBank/DDBJ whole genome shotgun (WGS) entry which is preliminary data.</text>
</comment>
<evidence type="ECO:0000313" key="2">
    <source>
        <dbReference type="Proteomes" id="UP000237000"/>
    </source>
</evidence>
<keyword evidence="2" id="KW-1185">Reference proteome</keyword>